<proteinExistence type="predicted"/>
<sequence>GTMSLVGPRPLYERQAAQRKGHQPRRVDVRPGITGYAQVFGRAALTHEDKIDLDVYSCCFTTTMAELVANLLEREAGIGQMPGASMPEAMCPSCR</sequence>
<dbReference type="AlphaFoldDB" id="A0A0F9AW91"/>
<evidence type="ECO:0000259" key="1">
    <source>
        <dbReference type="Pfam" id="PF02397"/>
    </source>
</evidence>
<dbReference type="EMBL" id="LAZR01052538">
    <property type="protein sequence ID" value="KKK82724.1"/>
    <property type="molecule type" value="Genomic_DNA"/>
</dbReference>
<name>A0A0F9AW91_9ZZZZ</name>
<feature type="non-terminal residue" evidence="2">
    <location>
        <position position="1"/>
    </location>
</feature>
<evidence type="ECO:0000313" key="2">
    <source>
        <dbReference type="EMBL" id="KKK82724.1"/>
    </source>
</evidence>
<feature type="domain" description="Bacterial sugar transferase" evidence="1">
    <location>
        <begin position="1"/>
        <end position="57"/>
    </location>
</feature>
<organism evidence="2">
    <name type="scientific">marine sediment metagenome</name>
    <dbReference type="NCBI Taxonomy" id="412755"/>
    <lineage>
        <taxon>unclassified sequences</taxon>
        <taxon>metagenomes</taxon>
        <taxon>ecological metagenomes</taxon>
    </lineage>
</organism>
<dbReference type="PANTHER" id="PTHR30576">
    <property type="entry name" value="COLANIC BIOSYNTHESIS UDP-GLUCOSE LIPID CARRIER TRANSFERASE"/>
    <property type="match status" value="1"/>
</dbReference>
<dbReference type="Pfam" id="PF02397">
    <property type="entry name" value="Bac_transf"/>
    <property type="match status" value="1"/>
</dbReference>
<reference evidence="2" key="1">
    <citation type="journal article" date="2015" name="Nature">
        <title>Complex archaea that bridge the gap between prokaryotes and eukaryotes.</title>
        <authorList>
            <person name="Spang A."/>
            <person name="Saw J.H."/>
            <person name="Jorgensen S.L."/>
            <person name="Zaremba-Niedzwiedzka K."/>
            <person name="Martijn J."/>
            <person name="Lind A.E."/>
            <person name="van Eijk R."/>
            <person name="Schleper C."/>
            <person name="Guy L."/>
            <person name="Ettema T.J."/>
        </authorList>
    </citation>
    <scope>NUCLEOTIDE SEQUENCE</scope>
</reference>
<comment type="caution">
    <text evidence="2">The sequence shown here is derived from an EMBL/GenBank/DDBJ whole genome shotgun (WGS) entry which is preliminary data.</text>
</comment>
<dbReference type="GO" id="GO:0016780">
    <property type="term" value="F:phosphotransferase activity, for other substituted phosphate groups"/>
    <property type="evidence" value="ECO:0007669"/>
    <property type="project" value="TreeGrafter"/>
</dbReference>
<dbReference type="PANTHER" id="PTHR30576:SF0">
    <property type="entry name" value="UNDECAPRENYL-PHOSPHATE N-ACETYLGALACTOSAMINYL 1-PHOSPHATE TRANSFERASE-RELATED"/>
    <property type="match status" value="1"/>
</dbReference>
<accession>A0A0F9AW91</accession>
<dbReference type="InterPro" id="IPR003362">
    <property type="entry name" value="Bact_transf"/>
</dbReference>
<protein>
    <recommendedName>
        <fullName evidence="1">Bacterial sugar transferase domain-containing protein</fullName>
    </recommendedName>
</protein>
<gene>
    <name evidence="2" type="ORF">LCGC14_2800520</name>
</gene>